<organism evidence="3 4">
    <name type="scientific">Lentzea tibetensis</name>
    <dbReference type="NCBI Taxonomy" id="2591470"/>
    <lineage>
        <taxon>Bacteria</taxon>
        <taxon>Bacillati</taxon>
        <taxon>Actinomycetota</taxon>
        <taxon>Actinomycetes</taxon>
        <taxon>Pseudonocardiales</taxon>
        <taxon>Pseudonocardiaceae</taxon>
        <taxon>Lentzea</taxon>
    </lineage>
</organism>
<feature type="domain" description="YCII-related" evidence="2">
    <location>
        <begin position="1"/>
        <end position="127"/>
    </location>
</feature>
<comment type="caution">
    <text evidence="3">The sequence shown here is derived from an EMBL/GenBank/DDBJ whole genome shotgun (WGS) entry which is preliminary data.</text>
</comment>
<dbReference type="OrthoDB" id="668782at2"/>
<sequence length="131" mass="14536">MKYLIMIYSNPRTWGHPVFLNTEEAEAMTQAERDEMVAGEEALFAEIAESGELVEGQALADPITTRTVRVHNKVPVTTDGPYGEAKEQMAGYFIVDCETPERAVEIAARFPDARFGPVVVRPIMDFSGQDV</sequence>
<evidence type="ECO:0000313" key="4">
    <source>
        <dbReference type="Proteomes" id="UP000316639"/>
    </source>
</evidence>
<dbReference type="RefSeq" id="WP_146348968.1">
    <property type="nucleotide sequence ID" value="NZ_VOBR01000001.1"/>
</dbReference>
<dbReference type="PANTHER" id="PTHR35174">
    <property type="entry name" value="BLL7171 PROTEIN-RELATED"/>
    <property type="match status" value="1"/>
</dbReference>
<reference evidence="3 4" key="1">
    <citation type="submission" date="2019-07" db="EMBL/GenBank/DDBJ databases">
        <title>Lentzea xizangensis sp. nov., isolated from Qinghai-Tibetan Plateau Soils.</title>
        <authorList>
            <person name="Huang J."/>
        </authorList>
    </citation>
    <scope>NUCLEOTIDE SEQUENCE [LARGE SCALE GENOMIC DNA]</scope>
    <source>
        <strain evidence="3 4">FXJ1.1311</strain>
    </source>
</reference>
<dbReference type="PANTHER" id="PTHR35174:SF3">
    <property type="entry name" value="BLL7171 PROTEIN"/>
    <property type="match status" value="1"/>
</dbReference>
<dbReference type="Pfam" id="PF03795">
    <property type="entry name" value="YCII"/>
    <property type="match status" value="1"/>
</dbReference>
<dbReference type="EMBL" id="VOBR01000001">
    <property type="protein sequence ID" value="TWP54185.1"/>
    <property type="molecule type" value="Genomic_DNA"/>
</dbReference>
<dbReference type="Gene3D" id="3.30.70.1060">
    <property type="entry name" value="Dimeric alpha+beta barrel"/>
    <property type="match status" value="1"/>
</dbReference>
<dbReference type="InterPro" id="IPR005545">
    <property type="entry name" value="YCII"/>
</dbReference>
<dbReference type="Proteomes" id="UP000316639">
    <property type="component" value="Unassembled WGS sequence"/>
</dbReference>
<keyword evidence="4" id="KW-1185">Reference proteome</keyword>
<evidence type="ECO:0000256" key="1">
    <source>
        <dbReference type="ARBA" id="ARBA00007689"/>
    </source>
</evidence>
<gene>
    <name evidence="3" type="ORF">FKR81_01070</name>
</gene>
<dbReference type="InterPro" id="IPR011008">
    <property type="entry name" value="Dimeric_a/b-barrel"/>
</dbReference>
<protein>
    <submittedName>
        <fullName evidence="3">YciI family protein</fullName>
    </submittedName>
</protein>
<comment type="similarity">
    <text evidence="1">Belongs to the YciI family.</text>
</comment>
<evidence type="ECO:0000259" key="2">
    <source>
        <dbReference type="Pfam" id="PF03795"/>
    </source>
</evidence>
<accession>A0A563F2J9</accession>
<name>A0A563F2J9_9PSEU</name>
<proteinExistence type="inferred from homology"/>
<dbReference type="SUPFAM" id="SSF54909">
    <property type="entry name" value="Dimeric alpha+beta barrel"/>
    <property type="match status" value="1"/>
</dbReference>
<dbReference type="AlphaFoldDB" id="A0A563F2J9"/>
<evidence type="ECO:0000313" key="3">
    <source>
        <dbReference type="EMBL" id="TWP54185.1"/>
    </source>
</evidence>